<proteinExistence type="predicted"/>
<sequence length="82" mass="9021">MTLSSLNTWDFFSPHANTVLVSMQTAVLAGNQQQNDAIGSLLHDSQLELGLETEAPRQQQQVISPAPLSPLTQVLPKFHVKR</sequence>
<reference evidence="1 2" key="1">
    <citation type="submission" date="2013-11" db="EMBL/GenBank/DDBJ databases">
        <title>The Genome Sequence of Phytophthora parasitica P1976.</title>
        <authorList>
            <consortium name="The Broad Institute Genomics Platform"/>
            <person name="Russ C."/>
            <person name="Tyler B."/>
            <person name="Panabieres F."/>
            <person name="Shan W."/>
            <person name="Tripathy S."/>
            <person name="Grunwald N."/>
            <person name="Machado M."/>
            <person name="Johnson C.S."/>
            <person name="Walker B."/>
            <person name="Young S."/>
            <person name="Zeng Q."/>
            <person name="Gargeya S."/>
            <person name="Fitzgerald M."/>
            <person name="Haas B."/>
            <person name="Abouelleil A."/>
            <person name="Allen A.W."/>
            <person name="Alvarado L."/>
            <person name="Arachchi H.M."/>
            <person name="Berlin A.M."/>
            <person name="Chapman S.B."/>
            <person name="Gainer-Dewar J."/>
            <person name="Goldberg J."/>
            <person name="Griggs A."/>
            <person name="Gujja S."/>
            <person name="Hansen M."/>
            <person name="Howarth C."/>
            <person name="Imamovic A."/>
            <person name="Ireland A."/>
            <person name="Larimer J."/>
            <person name="McCowan C."/>
            <person name="Murphy C."/>
            <person name="Pearson M."/>
            <person name="Poon T.W."/>
            <person name="Priest M."/>
            <person name="Roberts A."/>
            <person name="Saif S."/>
            <person name="Shea T."/>
            <person name="Sisk P."/>
            <person name="Sykes S."/>
            <person name="Wortman J."/>
            <person name="Nusbaum C."/>
            <person name="Birren B."/>
        </authorList>
    </citation>
    <scope>NUCLEOTIDE SEQUENCE [LARGE SCALE GENOMIC DNA]</scope>
    <source>
        <strain evidence="1 2">P1976</strain>
    </source>
</reference>
<gene>
    <name evidence="1" type="ORF">F444_15485</name>
</gene>
<dbReference type="Proteomes" id="UP000028582">
    <property type="component" value="Unassembled WGS sequence"/>
</dbReference>
<protein>
    <submittedName>
        <fullName evidence="1">Uncharacterized protein</fullName>
    </submittedName>
</protein>
<accession>A0A080ZLV5</accession>
<evidence type="ECO:0000313" key="2">
    <source>
        <dbReference type="Proteomes" id="UP000028582"/>
    </source>
</evidence>
<dbReference type="EMBL" id="ANJA01002876">
    <property type="protein sequence ID" value="ETO67616.1"/>
    <property type="molecule type" value="Genomic_DNA"/>
</dbReference>
<dbReference type="AlphaFoldDB" id="A0A080ZLV5"/>
<organism evidence="1 2">
    <name type="scientific">Phytophthora nicotianae P1976</name>
    <dbReference type="NCBI Taxonomy" id="1317066"/>
    <lineage>
        <taxon>Eukaryota</taxon>
        <taxon>Sar</taxon>
        <taxon>Stramenopiles</taxon>
        <taxon>Oomycota</taxon>
        <taxon>Peronosporomycetes</taxon>
        <taxon>Peronosporales</taxon>
        <taxon>Peronosporaceae</taxon>
        <taxon>Phytophthora</taxon>
    </lineage>
</organism>
<name>A0A080ZLV5_PHYNI</name>
<comment type="caution">
    <text evidence="1">The sequence shown here is derived from an EMBL/GenBank/DDBJ whole genome shotgun (WGS) entry which is preliminary data.</text>
</comment>
<evidence type="ECO:0000313" key="1">
    <source>
        <dbReference type="EMBL" id="ETO67616.1"/>
    </source>
</evidence>